<gene>
    <name evidence="2" type="ORF">JY651_07040</name>
</gene>
<dbReference type="EMBL" id="CP071090">
    <property type="protein sequence ID" value="QSQ24697.1"/>
    <property type="molecule type" value="Genomic_DNA"/>
</dbReference>
<sequence length="348" mass="35646">MPNLTGTSSSPEVPAVTGTHSTLHGVGISATSEQGIAVRAISKKDTGVFSTSDTGFGLDARSNTNIGVRAVSGQGIALRAEATKDTGVFSTSNTGFGLDARSNTNIGVRAVSEQGIALRAEAKKDTGVFSTSDTGFGLDARSNTNIGVRAVSEKGIAMRAEATKDTAVFATSVTGNAVDARSEKAIGVYAKGQQYAGFFDGVLMVTGDIQLQNADCAEEFDVLAAEHVAPGAVLVIDSEGTLRQCSEAYDRCVAGVVSGAGDFKPGLVLNKHGNRPDSRPVALMGRVFCQVDASFGAIQVGDLLTTSSTPGHAMRATDSTRAFGAVIGKALRPLESGCGLIPILVALQ</sequence>
<feature type="region of interest" description="Disordered" evidence="1">
    <location>
        <begin position="1"/>
        <end position="20"/>
    </location>
</feature>
<keyword evidence="3" id="KW-1185">Reference proteome</keyword>
<name>A0ABX7P2A8_9BACT</name>
<evidence type="ECO:0000313" key="3">
    <source>
        <dbReference type="Proteomes" id="UP000662747"/>
    </source>
</evidence>
<evidence type="ECO:0000313" key="2">
    <source>
        <dbReference type="EMBL" id="QSQ24697.1"/>
    </source>
</evidence>
<organism evidence="2 3">
    <name type="scientific">Pyxidicoccus parkwayensis</name>
    <dbReference type="NCBI Taxonomy" id="2813578"/>
    <lineage>
        <taxon>Bacteria</taxon>
        <taxon>Pseudomonadati</taxon>
        <taxon>Myxococcota</taxon>
        <taxon>Myxococcia</taxon>
        <taxon>Myxococcales</taxon>
        <taxon>Cystobacterineae</taxon>
        <taxon>Myxococcaceae</taxon>
        <taxon>Pyxidicoccus</taxon>
    </lineage>
</organism>
<protein>
    <submittedName>
        <fullName evidence="2">Uncharacterized protein</fullName>
    </submittedName>
</protein>
<reference evidence="2 3" key="1">
    <citation type="submission" date="2021-02" db="EMBL/GenBank/DDBJ databases">
        <title>De Novo genome assembly of isolated myxobacteria.</title>
        <authorList>
            <person name="Stevens D.C."/>
        </authorList>
    </citation>
    <scope>NUCLEOTIDE SEQUENCE [LARGE SCALE GENOMIC DNA]</scope>
    <source>
        <strain evidence="3">SCPEA02</strain>
    </source>
</reference>
<accession>A0ABX7P2A8</accession>
<dbReference type="RefSeq" id="WP_206726258.1">
    <property type="nucleotide sequence ID" value="NZ_CP071090.1"/>
</dbReference>
<evidence type="ECO:0000256" key="1">
    <source>
        <dbReference type="SAM" id="MobiDB-lite"/>
    </source>
</evidence>
<proteinExistence type="predicted"/>
<dbReference type="Proteomes" id="UP000662747">
    <property type="component" value="Chromosome"/>
</dbReference>
<feature type="compositionally biased region" description="Polar residues" evidence="1">
    <location>
        <begin position="1"/>
        <end position="11"/>
    </location>
</feature>